<organism evidence="2 3">
    <name type="scientific">Panagrellus redivivus</name>
    <name type="common">Microworm</name>
    <dbReference type="NCBI Taxonomy" id="6233"/>
    <lineage>
        <taxon>Eukaryota</taxon>
        <taxon>Metazoa</taxon>
        <taxon>Ecdysozoa</taxon>
        <taxon>Nematoda</taxon>
        <taxon>Chromadorea</taxon>
        <taxon>Rhabditida</taxon>
        <taxon>Tylenchina</taxon>
        <taxon>Panagrolaimomorpha</taxon>
        <taxon>Panagrolaimoidea</taxon>
        <taxon>Panagrolaimidae</taxon>
        <taxon>Panagrellus</taxon>
    </lineage>
</organism>
<reference evidence="2" key="1">
    <citation type="journal article" date="2013" name="Genetics">
        <title>The draft genome and transcriptome of Panagrellus redivivus are shaped by the harsh demands of a free-living lifestyle.</title>
        <authorList>
            <person name="Srinivasan J."/>
            <person name="Dillman A.R."/>
            <person name="Macchietto M.G."/>
            <person name="Heikkinen L."/>
            <person name="Lakso M."/>
            <person name="Fracchia K.M."/>
            <person name="Antoshechkin I."/>
            <person name="Mortazavi A."/>
            <person name="Wong G."/>
            <person name="Sternberg P.W."/>
        </authorList>
    </citation>
    <scope>NUCLEOTIDE SEQUENCE [LARGE SCALE GENOMIC DNA]</scope>
    <source>
        <strain evidence="2">MT8872</strain>
    </source>
</reference>
<feature type="region of interest" description="Disordered" evidence="1">
    <location>
        <begin position="27"/>
        <end position="199"/>
    </location>
</feature>
<sequence length="199" mass="21197">MPDWLKEQPPSAVEELINRKHEYNADLIPSEVKAHEAPAASAPVRQQQPPPPKPVPQEKPKSPEPTQPTIAPSRSFVLPGASNVAPKASPVLKPQPNPSSSDSDDAVPEKPKPASSYNTLLELLKPKKIEVSTDSSDSDATELVFGPKSKTNVTSPPSKAPVSTTAPPVKPPPAKANDLLSKLKLPQATTADSDDDFFN</sequence>
<keyword evidence="2" id="KW-1185">Reference proteome</keyword>
<evidence type="ECO:0000313" key="2">
    <source>
        <dbReference type="Proteomes" id="UP000492821"/>
    </source>
</evidence>
<evidence type="ECO:0000256" key="1">
    <source>
        <dbReference type="SAM" id="MobiDB-lite"/>
    </source>
</evidence>
<evidence type="ECO:0000313" key="3">
    <source>
        <dbReference type="WBParaSite" id="Pan_g22698.t1"/>
    </source>
</evidence>
<name>A0A7E4VNG2_PANRE</name>
<dbReference type="WBParaSite" id="Pan_g22698.t1">
    <property type="protein sequence ID" value="Pan_g22698.t1"/>
    <property type="gene ID" value="Pan_g22698"/>
</dbReference>
<reference evidence="3" key="2">
    <citation type="submission" date="2020-10" db="UniProtKB">
        <authorList>
            <consortium name="WormBaseParasite"/>
        </authorList>
    </citation>
    <scope>IDENTIFICATION</scope>
</reference>
<proteinExistence type="predicted"/>
<dbReference type="Proteomes" id="UP000492821">
    <property type="component" value="Unassembled WGS sequence"/>
</dbReference>
<accession>A0A7E4VNG2</accession>
<protein>
    <submittedName>
        <fullName evidence="3">WASH complex subunit 1</fullName>
    </submittedName>
</protein>
<dbReference type="AlphaFoldDB" id="A0A7E4VNG2"/>
<feature type="compositionally biased region" description="Low complexity" evidence="1">
    <location>
        <begin position="37"/>
        <end position="47"/>
    </location>
</feature>